<dbReference type="InterPro" id="IPR009057">
    <property type="entry name" value="Homeodomain-like_sf"/>
</dbReference>
<evidence type="ECO:0000313" key="7">
    <source>
        <dbReference type="Proteomes" id="UP000281708"/>
    </source>
</evidence>
<dbReference type="OrthoDB" id="370421at2"/>
<dbReference type="Gene3D" id="1.10.10.10">
    <property type="entry name" value="Winged helix-like DNA-binding domain superfamily/Winged helix DNA-binding domain"/>
    <property type="match status" value="1"/>
</dbReference>
<dbReference type="PROSITE" id="PS51464">
    <property type="entry name" value="SIS"/>
    <property type="match status" value="1"/>
</dbReference>
<proteinExistence type="predicted"/>
<organism evidence="6 7">
    <name type="scientific">Nocardioides mangrovicus</name>
    <dbReference type="NCBI Taxonomy" id="2478913"/>
    <lineage>
        <taxon>Bacteria</taxon>
        <taxon>Bacillati</taxon>
        <taxon>Actinomycetota</taxon>
        <taxon>Actinomycetes</taxon>
        <taxon>Propionibacteriales</taxon>
        <taxon>Nocardioidaceae</taxon>
        <taxon>Nocardioides</taxon>
    </lineage>
</organism>
<feature type="domain" description="SIS" evidence="5">
    <location>
        <begin position="132"/>
        <end position="273"/>
    </location>
</feature>
<comment type="caution">
    <text evidence="6">The sequence shown here is derived from an EMBL/GenBank/DDBJ whole genome shotgun (WGS) entry which is preliminary data.</text>
</comment>
<dbReference type="InterPro" id="IPR046348">
    <property type="entry name" value="SIS_dom_sf"/>
</dbReference>
<dbReference type="SUPFAM" id="SSF53697">
    <property type="entry name" value="SIS domain"/>
    <property type="match status" value="1"/>
</dbReference>
<dbReference type="EMBL" id="RDBE01000007">
    <property type="protein sequence ID" value="RLV49033.1"/>
    <property type="molecule type" value="Genomic_DNA"/>
</dbReference>
<dbReference type="GO" id="GO:0003700">
    <property type="term" value="F:DNA-binding transcription factor activity"/>
    <property type="evidence" value="ECO:0007669"/>
    <property type="project" value="InterPro"/>
</dbReference>
<keyword evidence="7" id="KW-1185">Reference proteome</keyword>
<evidence type="ECO:0000259" key="4">
    <source>
        <dbReference type="PROSITE" id="PS51071"/>
    </source>
</evidence>
<name>A0A3L8P2F8_9ACTN</name>
<dbReference type="PANTHER" id="PTHR30514">
    <property type="entry name" value="GLUCOKINASE"/>
    <property type="match status" value="1"/>
</dbReference>
<reference evidence="6 7" key="1">
    <citation type="submission" date="2018-10" db="EMBL/GenBank/DDBJ databases">
        <title>Marmoricola sp. 4Q3S-7 whole genome shotgun sequence.</title>
        <authorList>
            <person name="Li F."/>
        </authorList>
    </citation>
    <scope>NUCLEOTIDE SEQUENCE [LARGE SCALE GENOMIC DNA]</scope>
    <source>
        <strain evidence="6 7">4Q3S-7</strain>
    </source>
</reference>
<evidence type="ECO:0000256" key="1">
    <source>
        <dbReference type="ARBA" id="ARBA00023015"/>
    </source>
</evidence>
<dbReference type="GO" id="GO:0003677">
    <property type="term" value="F:DNA binding"/>
    <property type="evidence" value="ECO:0007669"/>
    <property type="project" value="UniProtKB-KW"/>
</dbReference>
<dbReference type="GO" id="GO:1901135">
    <property type="term" value="P:carbohydrate derivative metabolic process"/>
    <property type="evidence" value="ECO:0007669"/>
    <property type="project" value="InterPro"/>
</dbReference>
<evidence type="ECO:0000256" key="3">
    <source>
        <dbReference type="ARBA" id="ARBA00023163"/>
    </source>
</evidence>
<dbReference type="Gene3D" id="3.40.50.10490">
    <property type="entry name" value="Glucose-6-phosphate isomerase like protein, domain 1"/>
    <property type="match status" value="1"/>
</dbReference>
<dbReference type="SUPFAM" id="SSF46689">
    <property type="entry name" value="Homeodomain-like"/>
    <property type="match status" value="1"/>
</dbReference>
<dbReference type="Proteomes" id="UP000281708">
    <property type="component" value="Unassembled WGS sequence"/>
</dbReference>
<evidence type="ECO:0000256" key="2">
    <source>
        <dbReference type="ARBA" id="ARBA00023125"/>
    </source>
</evidence>
<dbReference type="InterPro" id="IPR047640">
    <property type="entry name" value="RpiR-like"/>
</dbReference>
<dbReference type="RefSeq" id="WP_121806137.1">
    <property type="nucleotide sequence ID" value="NZ_RDBE01000007.1"/>
</dbReference>
<dbReference type="Pfam" id="PF01418">
    <property type="entry name" value="HTH_6"/>
    <property type="match status" value="1"/>
</dbReference>
<evidence type="ECO:0000313" key="6">
    <source>
        <dbReference type="EMBL" id="RLV49033.1"/>
    </source>
</evidence>
<dbReference type="AlphaFoldDB" id="A0A3L8P2F8"/>
<keyword evidence="3" id="KW-0804">Transcription</keyword>
<dbReference type="CDD" id="cd05013">
    <property type="entry name" value="SIS_RpiR"/>
    <property type="match status" value="1"/>
</dbReference>
<keyword evidence="1" id="KW-0805">Transcription regulation</keyword>
<gene>
    <name evidence="6" type="ORF">D9V37_10670</name>
</gene>
<protein>
    <submittedName>
        <fullName evidence="6">MurR/RpiR family transcriptional regulator</fullName>
    </submittedName>
</protein>
<keyword evidence="2" id="KW-0238">DNA-binding</keyword>
<dbReference type="PANTHER" id="PTHR30514:SF1">
    <property type="entry name" value="HTH-TYPE TRANSCRIPTIONAL REGULATOR HEXR-RELATED"/>
    <property type="match status" value="1"/>
</dbReference>
<dbReference type="GO" id="GO:0097367">
    <property type="term" value="F:carbohydrate derivative binding"/>
    <property type="evidence" value="ECO:0007669"/>
    <property type="project" value="InterPro"/>
</dbReference>
<accession>A0A3L8P2F8</accession>
<dbReference type="PROSITE" id="PS51071">
    <property type="entry name" value="HTH_RPIR"/>
    <property type="match status" value="1"/>
</dbReference>
<dbReference type="Pfam" id="PF01380">
    <property type="entry name" value="SIS"/>
    <property type="match status" value="1"/>
</dbReference>
<dbReference type="InterPro" id="IPR001347">
    <property type="entry name" value="SIS_dom"/>
</dbReference>
<dbReference type="InterPro" id="IPR036388">
    <property type="entry name" value="WH-like_DNA-bd_sf"/>
</dbReference>
<sequence>MTPQTQEFVAPVLPRLRAELDRLPLQAARVAQVILADPHAVARMSIADLAERASTSEASVTRLAQRLGQGGFPELRIALAAESVGEAVRPTITGDIDLDDATATVKAKVLADVARSLHDTAAALDDAAVDAVADAVVTARRTLVLGIGASGTVATDLARKLERIGLPALALTEHHDAMTTCVALTSADVLVAVSHSGETIDVVGPTQRAAAAGAATVALTSRPSSTLARACDQVLLSIAGTETAMRPAAMSSRAAQLFVVDVLFVAVVQRDWERAEPLLSASWEAVSARHPDRRRG</sequence>
<feature type="domain" description="HTH rpiR-type" evidence="4">
    <location>
        <begin position="10"/>
        <end position="86"/>
    </location>
</feature>
<dbReference type="InterPro" id="IPR000281">
    <property type="entry name" value="HTH_RpiR"/>
</dbReference>
<evidence type="ECO:0000259" key="5">
    <source>
        <dbReference type="PROSITE" id="PS51464"/>
    </source>
</evidence>
<dbReference type="InterPro" id="IPR035472">
    <property type="entry name" value="RpiR-like_SIS"/>
</dbReference>